<keyword evidence="1" id="KW-1133">Transmembrane helix</keyword>
<dbReference type="EMBL" id="OLKH01000091">
    <property type="protein sequence ID" value="SPE77583.1"/>
    <property type="molecule type" value="Genomic_DNA"/>
</dbReference>
<proteinExistence type="predicted"/>
<dbReference type="InterPro" id="IPR022272">
    <property type="entry name" value="Lipocalin_CS"/>
</dbReference>
<name>A0A2N9PB92_9FLAO</name>
<reference evidence="2 3" key="1">
    <citation type="submission" date="2018-02" db="EMBL/GenBank/DDBJ databases">
        <authorList>
            <person name="Cohen D.B."/>
            <person name="Kent A.D."/>
        </authorList>
    </citation>
    <scope>NUCLEOTIDE SEQUENCE [LARGE SCALE GENOMIC DNA]</scope>
    <source>
        <strain evidence="2">CIP109753</strain>
    </source>
</reference>
<evidence type="ECO:0000313" key="2">
    <source>
        <dbReference type="EMBL" id="SPE77583.1"/>
    </source>
</evidence>
<dbReference type="PROSITE" id="PS00213">
    <property type="entry name" value="LIPOCALIN"/>
    <property type="match status" value="1"/>
</dbReference>
<evidence type="ECO:0000313" key="3">
    <source>
        <dbReference type="Proteomes" id="UP000238180"/>
    </source>
</evidence>
<dbReference type="RefSeq" id="WP_105196237.1">
    <property type="nucleotide sequence ID" value="NZ_OLKH01000091.1"/>
</dbReference>
<feature type="transmembrane region" description="Helical" evidence="1">
    <location>
        <begin position="6"/>
        <end position="23"/>
    </location>
</feature>
<keyword evidence="1" id="KW-0812">Transmembrane</keyword>
<dbReference type="Proteomes" id="UP000238180">
    <property type="component" value="Unassembled WGS sequence"/>
</dbReference>
<gene>
    <name evidence="2" type="ORF">FLACOL_01579</name>
</gene>
<protein>
    <submittedName>
        <fullName evidence="2">Uncharacterized protein</fullName>
    </submittedName>
</protein>
<dbReference type="AlphaFoldDB" id="A0A2N9PB92"/>
<sequence>MKKVVYILAGVIALGVIGNLLNPRKKEEKKEEKITKSIETREAKKTEPNLDEVEWLNEFENSEIKGNWFEVINIDDSNNKNYFEDGNSEQKKMTITNNTYQTSYPFGSGDNPVYGYRIENGFLIVSTTSKISSEIYKYEIELSQDKKFLKLTLDGLIQIFKRK</sequence>
<keyword evidence="1" id="KW-0472">Membrane</keyword>
<organism evidence="2 3">
    <name type="scientific">Flavobacterium columnare</name>
    <dbReference type="NCBI Taxonomy" id="996"/>
    <lineage>
        <taxon>Bacteria</taxon>
        <taxon>Pseudomonadati</taxon>
        <taxon>Bacteroidota</taxon>
        <taxon>Flavobacteriia</taxon>
        <taxon>Flavobacteriales</taxon>
        <taxon>Flavobacteriaceae</taxon>
        <taxon>Flavobacterium</taxon>
    </lineage>
</organism>
<accession>A0A2N9PB92</accession>
<evidence type="ECO:0000256" key="1">
    <source>
        <dbReference type="SAM" id="Phobius"/>
    </source>
</evidence>